<keyword evidence="1" id="KW-0378">Hydrolase</keyword>
<feature type="domain" description="PPM-type phosphatase" evidence="2">
    <location>
        <begin position="256"/>
        <end position="467"/>
    </location>
</feature>
<organism evidence="3 4">
    <name type="scientific">Candidatus Galacturonatibacter soehngenii</name>
    <dbReference type="NCBI Taxonomy" id="2307010"/>
    <lineage>
        <taxon>Bacteria</taxon>
        <taxon>Bacillati</taxon>
        <taxon>Bacillota</taxon>
        <taxon>Clostridia</taxon>
        <taxon>Lachnospirales</taxon>
        <taxon>Lachnospiraceae</taxon>
        <taxon>Candidatus Galacturonatibacter</taxon>
    </lineage>
</organism>
<accession>A0A7V7UF53</accession>
<evidence type="ECO:0000259" key="2">
    <source>
        <dbReference type="SMART" id="SM00331"/>
    </source>
</evidence>
<evidence type="ECO:0000313" key="3">
    <source>
        <dbReference type="EMBL" id="KAB1435884.1"/>
    </source>
</evidence>
<name>A0A7V7UF53_9FIRM</name>
<dbReference type="EMBL" id="WAGX01000007">
    <property type="protein sequence ID" value="KAB1435884.1"/>
    <property type="molecule type" value="Genomic_DNA"/>
</dbReference>
<evidence type="ECO:0000313" key="4">
    <source>
        <dbReference type="Proteomes" id="UP000461768"/>
    </source>
</evidence>
<dbReference type="SUPFAM" id="SSF81606">
    <property type="entry name" value="PP2C-like"/>
    <property type="match status" value="1"/>
</dbReference>
<reference evidence="3 4" key="2">
    <citation type="submission" date="2020-02" db="EMBL/GenBank/DDBJ databases">
        <title>Candidatus Galacturonibacter soehngenii shows hetero-acetogenic catabolism of galacturonic acid but lacks a canonical carbon monoxide dehydrogenase/acetyl-CoA synthase complex.</title>
        <authorList>
            <person name="Diender M."/>
            <person name="Stouten G.R."/>
            <person name="Petersen J.F."/>
            <person name="Nielsen P.H."/>
            <person name="Dueholm M.S."/>
            <person name="Pronk J.T."/>
            <person name="Van Loosdrecht M.C.M."/>
        </authorList>
    </citation>
    <scope>NUCLEOTIDE SEQUENCE [LARGE SCALE GENOMIC DNA]</scope>
    <source>
        <strain evidence="3">GalUA</strain>
    </source>
</reference>
<dbReference type="InterPro" id="IPR001932">
    <property type="entry name" value="PPM-type_phosphatase-like_dom"/>
</dbReference>
<comment type="caution">
    <text evidence="3">The sequence shown here is derived from an EMBL/GenBank/DDBJ whole genome shotgun (WGS) entry which is preliminary data.</text>
</comment>
<reference evidence="3 4" key="1">
    <citation type="submission" date="2019-09" db="EMBL/GenBank/DDBJ databases">
        <authorList>
            <person name="Valk L.C."/>
        </authorList>
    </citation>
    <scope>NUCLEOTIDE SEQUENCE [LARGE SCALE GENOMIC DNA]</scope>
    <source>
        <strain evidence="3">GalUA</strain>
    </source>
</reference>
<dbReference type="Pfam" id="PF07228">
    <property type="entry name" value="SpoIIE"/>
    <property type="match status" value="1"/>
</dbReference>
<dbReference type="InterPro" id="IPR052016">
    <property type="entry name" value="Bact_Sigma-Reg"/>
</dbReference>
<dbReference type="AlphaFoldDB" id="A0A7V7UF53"/>
<dbReference type="GO" id="GO:0016791">
    <property type="term" value="F:phosphatase activity"/>
    <property type="evidence" value="ECO:0007669"/>
    <property type="project" value="TreeGrafter"/>
</dbReference>
<gene>
    <name evidence="3" type="ORF">F7O84_16035</name>
</gene>
<protein>
    <submittedName>
        <fullName evidence="3">SpoIIE family protein phosphatase</fullName>
    </submittedName>
</protein>
<evidence type="ECO:0000256" key="1">
    <source>
        <dbReference type="ARBA" id="ARBA00022801"/>
    </source>
</evidence>
<dbReference type="PANTHER" id="PTHR43156:SF2">
    <property type="entry name" value="STAGE II SPORULATION PROTEIN E"/>
    <property type="match status" value="1"/>
</dbReference>
<dbReference type="Proteomes" id="UP000461768">
    <property type="component" value="Unassembled WGS sequence"/>
</dbReference>
<dbReference type="InterPro" id="IPR036457">
    <property type="entry name" value="PPM-type-like_dom_sf"/>
</dbReference>
<proteinExistence type="predicted"/>
<sequence>MKANLADEAVFLNGEINKEKLLSLAKAFDELAASFSSLPKSQDKLSQNELDSIFENLGAKFCKECSKCEYCWEQNYFETYKTAYDILNKINEDEAEGFQKLKDGFTKGCIKVDEIQKETCNLFHKEQNNLRWNNKIISAREAVSQQLKAMSQIIMQIKDEVCLVEKLDDSQERSIRFVLWSNRIVAKNMFIINRADKRKELRITVKTKNGRCIPAKEVASMIGGVLNTTYTISKSCKNLINSDWYSITLVEDVNFKMLHGIARKIKDGERVSGDNFSIMENKDGRSILCLADGMGSGLDACNESEKVIELIEELTEAGFSKEAAIKMINSLLVVKRDEPLFTTIDLCEIDLYNGLCDFVKVGAALSFIKRKNWVEVIEASSLPVGLVYEIETNVLSKKVYDGDLIIMVTDGVVDAFAPASGEEMLKNIIEEIDSNNPKEMAQMILEHVLEFNNGSAGDDMTILVAGIWSK</sequence>
<dbReference type="SMART" id="SM00331">
    <property type="entry name" value="PP2C_SIG"/>
    <property type="match status" value="1"/>
</dbReference>
<dbReference type="Gene3D" id="3.60.40.10">
    <property type="entry name" value="PPM-type phosphatase domain"/>
    <property type="match status" value="1"/>
</dbReference>
<dbReference type="InterPro" id="IPR045768">
    <property type="entry name" value="SpoIIE_N"/>
</dbReference>
<dbReference type="PANTHER" id="PTHR43156">
    <property type="entry name" value="STAGE II SPORULATION PROTEIN E-RELATED"/>
    <property type="match status" value="1"/>
</dbReference>
<dbReference type="OrthoDB" id="9763774at2"/>
<dbReference type="RefSeq" id="WP_151147566.1">
    <property type="nucleotide sequence ID" value="NZ_WAGX01000007.1"/>
</dbReference>
<keyword evidence="4" id="KW-1185">Reference proteome</keyword>
<dbReference type="Pfam" id="PF19732">
    <property type="entry name" value="SpoIIE_N"/>
    <property type="match status" value="1"/>
</dbReference>